<dbReference type="EMBL" id="JBGMEK010000016">
    <property type="protein sequence ID" value="MFA0811108.1"/>
    <property type="molecule type" value="Genomic_DNA"/>
</dbReference>
<keyword evidence="3" id="KW-1185">Reference proteome</keyword>
<dbReference type="InterPro" id="IPR025295">
    <property type="entry name" value="eCIS_core_dom"/>
</dbReference>
<name>A0ABV4NZJ6_9GAMM</name>
<proteinExistence type="predicted"/>
<dbReference type="Proteomes" id="UP001569428">
    <property type="component" value="Unassembled WGS sequence"/>
</dbReference>
<feature type="domain" description="eCIS core" evidence="1">
    <location>
        <begin position="148"/>
        <end position="223"/>
    </location>
</feature>
<dbReference type="Pfam" id="PF13699">
    <property type="entry name" value="eCIS_core"/>
    <property type="match status" value="1"/>
</dbReference>
<sequence length="598" mass="64887">MSTRRPLEANATGGFVSADKRAGAFLNLGDLAAEFPLRVQRSCECGSPGSSGAYPGNVEERLGVQPKISIGPPNDAYEQEADRVADQVIAGGAERAPLSNNIMRLQRQPLEKEQEDESIQLKNASSYSNLSNGAHAAAAAVATGGQQLNRTERAFFEPRFGRDLSHIRLHTDANAGSAAASIGARAYTLRNHIAFAPGQFAPSTLNGQRLLAHELVHTFQQTTDTAQLRKNNQIQRFSPPEESGSASAPTKTLGEQLEQFVTAGVTIVFYDGGSNDEFRRRANEIAKTEIALGSKRKKIMASSLKLGVPVDGDEKDFPKIVKSMIEVATNEVNTYRSSSGLSPLKSDLKIANLIFLSHAGSGLCGLVALSSNPKKVLSKVRTLLRNDVRIVLFACNTGEAPSEDLPKDSPKALLTEGGEGSVADRTRDALVDIGKKDAVVYGNLGVGHTSRNRAKREFRASEGKSAAGHSFLGDINSSIQETTFGYLIPEHKYVDLEQKKKDKLRKYIGGKLVSSYHKLNNQYKKREFSGFSNSLSLKKLLDIDTNAGLEPGATGLAQHIPFRPETVANLVVYYWYTVFLPTNESDIKERVEKIASKP</sequence>
<accession>A0ABV4NZJ6</accession>
<reference evidence="2 3" key="1">
    <citation type="submission" date="2024-08" db="EMBL/GenBank/DDBJ databases">
        <authorList>
            <person name="Ishaq N."/>
        </authorList>
    </citation>
    <scope>NUCLEOTIDE SEQUENCE [LARGE SCALE GENOMIC DNA]</scope>
    <source>
        <strain evidence="2 3">DSM 18651</strain>
    </source>
</reference>
<evidence type="ECO:0000313" key="3">
    <source>
        <dbReference type="Proteomes" id="UP001569428"/>
    </source>
</evidence>
<dbReference type="RefSeq" id="WP_371838677.1">
    <property type="nucleotide sequence ID" value="NZ_JBGMEK010000016.1"/>
</dbReference>
<comment type="caution">
    <text evidence="2">The sequence shown here is derived from an EMBL/GenBank/DDBJ whole genome shotgun (WGS) entry which is preliminary data.</text>
</comment>
<organism evidence="2 3">
    <name type="scientific">Microbulbifer epialgicus</name>
    <dbReference type="NCBI Taxonomy" id="393907"/>
    <lineage>
        <taxon>Bacteria</taxon>
        <taxon>Pseudomonadati</taxon>
        <taxon>Pseudomonadota</taxon>
        <taxon>Gammaproteobacteria</taxon>
        <taxon>Cellvibrionales</taxon>
        <taxon>Microbulbiferaceae</taxon>
        <taxon>Microbulbifer</taxon>
    </lineage>
</organism>
<protein>
    <submittedName>
        <fullName evidence="2">DUF4157 domain-containing protein</fullName>
    </submittedName>
</protein>
<evidence type="ECO:0000313" key="2">
    <source>
        <dbReference type="EMBL" id="MFA0811108.1"/>
    </source>
</evidence>
<evidence type="ECO:0000259" key="1">
    <source>
        <dbReference type="Pfam" id="PF13699"/>
    </source>
</evidence>
<gene>
    <name evidence="2" type="ORF">ACCI49_09265</name>
</gene>